<dbReference type="Proteomes" id="UP001219525">
    <property type="component" value="Unassembled WGS sequence"/>
</dbReference>
<proteinExistence type="predicted"/>
<name>A0AAD6YUJ6_9AGAR</name>
<protein>
    <submittedName>
        <fullName evidence="1">Uncharacterized protein</fullName>
    </submittedName>
</protein>
<keyword evidence="2" id="KW-1185">Reference proteome</keyword>
<comment type="caution">
    <text evidence="1">The sequence shown here is derived from an EMBL/GenBank/DDBJ whole genome shotgun (WGS) entry which is preliminary data.</text>
</comment>
<organism evidence="1 2">
    <name type="scientific">Mycena pura</name>
    <dbReference type="NCBI Taxonomy" id="153505"/>
    <lineage>
        <taxon>Eukaryota</taxon>
        <taxon>Fungi</taxon>
        <taxon>Dikarya</taxon>
        <taxon>Basidiomycota</taxon>
        <taxon>Agaricomycotina</taxon>
        <taxon>Agaricomycetes</taxon>
        <taxon>Agaricomycetidae</taxon>
        <taxon>Agaricales</taxon>
        <taxon>Marasmiineae</taxon>
        <taxon>Mycenaceae</taxon>
        <taxon>Mycena</taxon>
    </lineage>
</organism>
<gene>
    <name evidence="1" type="ORF">GGX14DRAFT_384009</name>
</gene>
<accession>A0AAD6YUJ6</accession>
<reference evidence="1" key="1">
    <citation type="submission" date="2023-03" db="EMBL/GenBank/DDBJ databases">
        <title>Massive genome expansion in bonnet fungi (Mycena s.s.) driven by repeated elements and novel gene families across ecological guilds.</title>
        <authorList>
            <consortium name="Lawrence Berkeley National Laboratory"/>
            <person name="Harder C.B."/>
            <person name="Miyauchi S."/>
            <person name="Viragh M."/>
            <person name="Kuo A."/>
            <person name="Thoen E."/>
            <person name="Andreopoulos B."/>
            <person name="Lu D."/>
            <person name="Skrede I."/>
            <person name="Drula E."/>
            <person name="Henrissat B."/>
            <person name="Morin E."/>
            <person name="Kohler A."/>
            <person name="Barry K."/>
            <person name="LaButti K."/>
            <person name="Morin E."/>
            <person name="Salamov A."/>
            <person name="Lipzen A."/>
            <person name="Mereny Z."/>
            <person name="Hegedus B."/>
            <person name="Baldrian P."/>
            <person name="Stursova M."/>
            <person name="Weitz H."/>
            <person name="Taylor A."/>
            <person name="Grigoriev I.V."/>
            <person name="Nagy L.G."/>
            <person name="Martin F."/>
            <person name="Kauserud H."/>
        </authorList>
    </citation>
    <scope>NUCLEOTIDE SEQUENCE</scope>
    <source>
        <strain evidence="1">9144</strain>
    </source>
</reference>
<dbReference type="AlphaFoldDB" id="A0AAD6YUJ6"/>
<evidence type="ECO:0000313" key="1">
    <source>
        <dbReference type="EMBL" id="KAJ7230053.1"/>
    </source>
</evidence>
<dbReference type="EMBL" id="JARJCW010000001">
    <property type="protein sequence ID" value="KAJ7230053.1"/>
    <property type="molecule type" value="Genomic_DNA"/>
</dbReference>
<sequence>MSSQYTSSGYKTAVTSSNRPVAVKASQSPGRLPVQYLSQEVTDQYKGALAFKPVTKGCFCSSQLCCLCQVSGDPATKRRGDFLKGTDQGNIKYCNLEELGSRINRKTGARRKATTEKKGGHVRLHKPFGRTNWEAVSTVKPARAERRQLKKRGGTLLCTATCGVAFSTSTLAPEHVLALRARAPCASNNSGDLQDADAFTASESSTAPARSRPSLTAASSLACRRLPRHCCRDQGVGRRVRAARQRRDEFRRQCIARNFYKLLVYVAWLIRVQLN</sequence>
<evidence type="ECO:0000313" key="2">
    <source>
        <dbReference type="Proteomes" id="UP001219525"/>
    </source>
</evidence>